<keyword evidence="2" id="KW-0732">Signal</keyword>
<keyword evidence="1" id="KW-1133">Transmembrane helix</keyword>
<evidence type="ECO:0000313" key="3">
    <source>
        <dbReference type="EMBL" id="RWY47112.1"/>
    </source>
</evidence>
<feature type="chain" id="PRO_5018697881" evidence="2">
    <location>
        <begin position="21"/>
        <end position="331"/>
    </location>
</feature>
<reference evidence="3 4" key="1">
    <citation type="submission" date="2019-01" db="EMBL/GenBank/DDBJ databases">
        <title>Mucilaginibacter antarcticum sp. nov., isolated from antarctic soil.</title>
        <authorList>
            <person name="Yan Y.-Q."/>
            <person name="Du Z.-J."/>
        </authorList>
    </citation>
    <scope>NUCLEOTIDE SEQUENCE [LARGE SCALE GENOMIC DNA]</scope>
    <source>
        <strain evidence="3 4">F01003</strain>
    </source>
</reference>
<feature type="signal peptide" evidence="2">
    <location>
        <begin position="1"/>
        <end position="20"/>
    </location>
</feature>
<keyword evidence="4" id="KW-1185">Reference proteome</keyword>
<accession>A0A3S3USG4</accession>
<dbReference type="Proteomes" id="UP000286701">
    <property type="component" value="Unassembled WGS sequence"/>
</dbReference>
<dbReference type="RefSeq" id="WP_128536269.1">
    <property type="nucleotide sequence ID" value="NZ_SBIW01000029.1"/>
</dbReference>
<dbReference type="InterPro" id="IPR025367">
    <property type="entry name" value="DUF4271"/>
</dbReference>
<keyword evidence="1" id="KW-0812">Transmembrane</keyword>
<feature type="transmembrane region" description="Helical" evidence="1">
    <location>
        <begin position="302"/>
        <end position="323"/>
    </location>
</feature>
<feature type="transmembrane region" description="Helical" evidence="1">
    <location>
        <begin position="120"/>
        <end position="138"/>
    </location>
</feature>
<organism evidence="3 4">
    <name type="scientific">Mucilaginibacter gilvus</name>
    <dbReference type="NCBI Taxonomy" id="2305909"/>
    <lineage>
        <taxon>Bacteria</taxon>
        <taxon>Pseudomonadati</taxon>
        <taxon>Bacteroidota</taxon>
        <taxon>Sphingobacteriia</taxon>
        <taxon>Sphingobacteriales</taxon>
        <taxon>Sphingobacteriaceae</taxon>
        <taxon>Mucilaginibacter</taxon>
    </lineage>
</organism>
<evidence type="ECO:0000313" key="4">
    <source>
        <dbReference type="Proteomes" id="UP000286701"/>
    </source>
</evidence>
<feature type="transmembrane region" description="Helical" evidence="1">
    <location>
        <begin position="209"/>
        <end position="231"/>
    </location>
</feature>
<gene>
    <name evidence="3" type="ORF">EPL05_22640</name>
</gene>
<name>A0A3S3USG4_9SPHI</name>
<keyword evidence="1" id="KW-0472">Membrane</keyword>
<feature type="transmembrane region" description="Helical" evidence="1">
    <location>
        <begin position="168"/>
        <end position="189"/>
    </location>
</feature>
<sequence>MRRFICLLVFCFAGCSAVFAQQDSTASRADTPRRYVRVPRPMTVLDSVAHALALEEKFVSDSLSMVYILKPDSTRTSLFVDSILKSNAYTGNHYLDIAAHANTKPSIKGYGHLRPSRDPWVIAIIVVLILFIPVLNIYSSKDMNNVFLSFYNKRSVAQAGKEDSPINAWTFIGLFLLFGFTFGIFLYLLTTGYYKVYYPISGFQLFGTLSLVIIGLFAVKFLMLKFLGFVFDINKLVGDYIKALSLTYFNITFVFLPVALCFSLIADKFFPYLLAITLLLTIVIFVWQYLRSSVSIIANFQFHKFYLFTYLCALEICPILILVKALNIGFK</sequence>
<dbReference type="AlphaFoldDB" id="A0A3S3USG4"/>
<feature type="transmembrane region" description="Helical" evidence="1">
    <location>
        <begin position="272"/>
        <end position="290"/>
    </location>
</feature>
<feature type="transmembrane region" description="Helical" evidence="1">
    <location>
        <begin position="243"/>
        <end position="266"/>
    </location>
</feature>
<comment type="caution">
    <text evidence="3">The sequence shown here is derived from an EMBL/GenBank/DDBJ whole genome shotgun (WGS) entry which is preliminary data.</text>
</comment>
<proteinExistence type="predicted"/>
<dbReference type="OrthoDB" id="1494583at2"/>
<protein>
    <submittedName>
        <fullName evidence="3">DUF4271 domain-containing protein</fullName>
    </submittedName>
</protein>
<evidence type="ECO:0000256" key="1">
    <source>
        <dbReference type="SAM" id="Phobius"/>
    </source>
</evidence>
<dbReference type="EMBL" id="SBIW01000029">
    <property type="protein sequence ID" value="RWY47112.1"/>
    <property type="molecule type" value="Genomic_DNA"/>
</dbReference>
<evidence type="ECO:0000256" key="2">
    <source>
        <dbReference type="SAM" id="SignalP"/>
    </source>
</evidence>
<dbReference type="Pfam" id="PF14093">
    <property type="entry name" value="DUF4271"/>
    <property type="match status" value="1"/>
</dbReference>